<evidence type="ECO:0000313" key="3">
    <source>
        <dbReference type="Proteomes" id="UP001341840"/>
    </source>
</evidence>
<comment type="caution">
    <text evidence="2">The sequence shown here is derived from an EMBL/GenBank/DDBJ whole genome shotgun (WGS) entry which is preliminary data.</text>
</comment>
<feature type="region of interest" description="Disordered" evidence="1">
    <location>
        <begin position="1"/>
        <end position="28"/>
    </location>
</feature>
<evidence type="ECO:0000256" key="1">
    <source>
        <dbReference type="SAM" id="MobiDB-lite"/>
    </source>
</evidence>
<sequence length="152" mass="17361">MLPESPQSPTRVPTSPSPPSPISLKDTNLGRRRRGFFPWSFLPSPPLRRRRSAPSSDLLLIYSWDKVTPLCPRVKSSFHCELNFLSSVNHPNIVRLLNFFQREVADPPPEKAKTVGAQEEETAAATRLYINNNMMRTYVKSKKDGRRKEEAQ</sequence>
<reference evidence="2 3" key="1">
    <citation type="journal article" date="2023" name="Plants (Basel)">
        <title>Bridging the Gap: Combining Genomics and Transcriptomics Approaches to Understand Stylosanthes scabra, an Orphan Legume from the Brazilian Caatinga.</title>
        <authorList>
            <person name="Ferreira-Neto J.R.C."/>
            <person name="da Silva M.D."/>
            <person name="Binneck E."/>
            <person name="de Melo N.F."/>
            <person name="da Silva R.H."/>
            <person name="de Melo A.L.T.M."/>
            <person name="Pandolfi V."/>
            <person name="Bustamante F.O."/>
            <person name="Brasileiro-Vidal A.C."/>
            <person name="Benko-Iseppon A.M."/>
        </authorList>
    </citation>
    <scope>NUCLEOTIDE SEQUENCE [LARGE SCALE GENOMIC DNA]</scope>
    <source>
        <tissue evidence="2">Leaves</tissue>
    </source>
</reference>
<feature type="compositionally biased region" description="Low complexity" evidence="1">
    <location>
        <begin position="1"/>
        <end position="14"/>
    </location>
</feature>
<gene>
    <name evidence="2" type="ORF">PIB30_096080</name>
</gene>
<name>A0ABU6YTJ0_9FABA</name>
<protein>
    <submittedName>
        <fullName evidence="2">Uncharacterized protein</fullName>
    </submittedName>
</protein>
<dbReference type="Proteomes" id="UP001341840">
    <property type="component" value="Unassembled WGS sequence"/>
</dbReference>
<proteinExistence type="predicted"/>
<keyword evidence="3" id="KW-1185">Reference proteome</keyword>
<evidence type="ECO:0000313" key="2">
    <source>
        <dbReference type="EMBL" id="MED6213730.1"/>
    </source>
</evidence>
<accession>A0ABU6YTJ0</accession>
<dbReference type="EMBL" id="JASCZI010243901">
    <property type="protein sequence ID" value="MED6213730.1"/>
    <property type="molecule type" value="Genomic_DNA"/>
</dbReference>
<organism evidence="2 3">
    <name type="scientific">Stylosanthes scabra</name>
    <dbReference type="NCBI Taxonomy" id="79078"/>
    <lineage>
        <taxon>Eukaryota</taxon>
        <taxon>Viridiplantae</taxon>
        <taxon>Streptophyta</taxon>
        <taxon>Embryophyta</taxon>
        <taxon>Tracheophyta</taxon>
        <taxon>Spermatophyta</taxon>
        <taxon>Magnoliopsida</taxon>
        <taxon>eudicotyledons</taxon>
        <taxon>Gunneridae</taxon>
        <taxon>Pentapetalae</taxon>
        <taxon>rosids</taxon>
        <taxon>fabids</taxon>
        <taxon>Fabales</taxon>
        <taxon>Fabaceae</taxon>
        <taxon>Papilionoideae</taxon>
        <taxon>50 kb inversion clade</taxon>
        <taxon>dalbergioids sensu lato</taxon>
        <taxon>Dalbergieae</taxon>
        <taxon>Pterocarpus clade</taxon>
        <taxon>Stylosanthes</taxon>
    </lineage>
</organism>